<dbReference type="Proteomes" id="UP000735302">
    <property type="component" value="Unassembled WGS sequence"/>
</dbReference>
<dbReference type="EMBL" id="BLXT01006999">
    <property type="protein sequence ID" value="GFO35440.1"/>
    <property type="molecule type" value="Genomic_DNA"/>
</dbReference>
<evidence type="ECO:0000313" key="2">
    <source>
        <dbReference type="EMBL" id="GFO35440.1"/>
    </source>
</evidence>
<accession>A0AAV4CUB2</accession>
<organism evidence="2 3">
    <name type="scientific">Plakobranchus ocellatus</name>
    <dbReference type="NCBI Taxonomy" id="259542"/>
    <lineage>
        <taxon>Eukaryota</taxon>
        <taxon>Metazoa</taxon>
        <taxon>Spiralia</taxon>
        <taxon>Lophotrochozoa</taxon>
        <taxon>Mollusca</taxon>
        <taxon>Gastropoda</taxon>
        <taxon>Heterobranchia</taxon>
        <taxon>Euthyneura</taxon>
        <taxon>Panpulmonata</taxon>
        <taxon>Sacoglossa</taxon>
        <taxon>Placobranchoidea</taxon>
        <taxon>Plakobranchidae</taxon>
        <taxon>Plakobranchus</taxon>
    </lineage>
</organism>
<gene>
    <name evidence="2" type="ORF">PoB_006194500</name>
</gene>
<name>A0AAV4CUB2_9GAST</name>
<protein>
    <submittedName>
        <fullName evidence="2">Uncharacterized protein</fullName>
    </submittedName>
</protein>
<feature type="region of interest" description="Disordered" evidence="1">
    <location>
        <begin position="60"/>
        <end position="84"/>
    </location>
</feature>
<sequence>MALIEDLGFIVRFDKSVLRPSQPIDHSNFRVDSVSMALKIESANGKNLFEGFLARRTMTNQGREESQFNRCGDNKLTSLNHGPPHGGYTRVAQVVDIVSGKAIHQQKTR</sequence>
<proteinExistence type="predicted"/>
<dbReference type="AlphaFoldDB" id="A0AAV4CUB2"/>
<keyword evidence="3" id="KW-1185">Reference proteome</keyword>
<reference evidence="2 3" key="1">
    <citation type="journal article" date="2021" name="Elife">
        <title>Chloroplast acquisition without the gene transfer in kleptoplastic sea slugs, Plakobranchus ocellatus.</title>
        <authorList>
            <person name="Maeda T."/>
            <person name="Takahashi S."/>
            <person name="Yoshida T."/>
            <person name="Shimamura S."/>
            <person name="Takaki Y."/>
            <person name="Nagai Y."/>
            <person name="Toyoda A."/>
            <person name="Suzuki Y."/>
            <person name="Arimoto A."/>
            <person name="Ishii H."/>
            <person name="Satoh N."/>
            <person name="Nishiyama T."/>
            <person name="Hasebe M."/>
            <person name="Maruyama T."/>
            <person name="Minagawa J."/>
            <person name="Obokata J."/>
            <person name="Shigenobu S."/>
        </authorList>
    </citation>
    <scope>NUCLEOTIDE SEQUENCE [LARGE SCALE GENOMIC DNA]</scope>
</reference>
<evidence type="ECO:0000256" key="1">
    <source>
        <dbReference type="SAM" id="MobiDB-lite"/>
    </source>
</evidence>
<evidence type="ECO:0000313" key="3">
    <source>
        <dbReference type="Proteomes" id="UP000735302"/>
    </source>
</evidence>
<comment type="caution">
    <text evidence="2">The sequence shown here is derived from an EMBL/GenBank/DDBJ whole genome shotgun (WGS) entry which is preliminary data.</text>
</comment>